<organism evidence="4 5">
    <name type="scientific">Nakamurella endophytica</name>
    <dbReference type="NCBI Taxonomy" id="1748367"/>
    <lineage>
        <taxon>Bacteria</taxon>
        <taxon>Bacillati</taxon>
        <taxon>Actinomycetota</taxon>
        <taxon>Actinomycetes</taxon>
        <taxon>Nakamurellales</taxon>
        <taxon>Nakamurellaceae</taxon>
        <taxon>Nakamurella</taxon>
    </lineage>
</organism>
<feature type="domain" description="Endonuclease/exonuclease/phosphatase" evidence="3">
    <location>
        <begin position="132"/>
        <end position="340"/>
    </location>
</feature>
<evidence type="ECO:0000313" key="5">
    <source>
        <dbReference type="Proteomes" id="UP000655208"/>
    </source>
</evidence>
<keyword evidence="5" id="KW-1185">Reference proteome</keyword>
<gene>
    <name evidence="4" type="ORF">GCM10011594_01640</name>
</gene>
<keyword evidence="2" id="KW-0812">Transmembrane</keyword>
<feature type="transmembrane region" description="Helical" evidence="2">
    <location>
        <begin position="63"/>
        <end position="86"/>
    </location>
</feature>
<dbReference type="InterPro" id="IPR036691">
    <property type="entry name" value="Endo/exonu/phosph_ase_sf"/>
</dbReference>
<keyword evidence="4" id="KW-0255">Endonuclease</keyword>
<reference evidence="4" key="2">
    <citation type="submission" date="2020-09" db="EMBL/GenBank/DDBJ databases">
        <authorList>
            <person name="Sun Q."/>
            <person name="Zhou Y."/>
        </authorList>
    </citation>
    <scope>NUCLEOTIDE SEQUENCE</scope>
    <source>
        <strain evidence="4">CGMCC 4.7308</strain>
    </source>
</reference>
<reference evidence="4" key="1">
    <citation type="journal article" date="2014" name="Int. J. Syst. Evol. Microbiol.">
        <title>Complete genome sequence of Corynebacterium casei LMG S-19264T (=DSM 44701T), isolated from a smear-ripened cheese.</title>
        <authorList>
            <consortium name="US DOE Joint Genome Institute (JGI-PGF)"/>
            <person name="Walter F."/>
            <person name="Albersmeier A."/>
            <person name="Kalinowski J."/>
            <person name="Ruckert C."/>
        </authorList>
    </citation>
    <scope>NUCLEOTIDE SEQUENCE</scope>
    <source>
        <strain evidence="4">CGMCC 4.7308</strain>
    </source>
</reference>
<dbReference type="EMBL" id="BMNA01000001">
    <property type="protein sequence ID" value="GGL85650.1"/>
    <property type="molecule type" value="Genomic_DNA"/>
</dbReference>
<keyword evidence="2" id="KW-0472">Membrane</keyword>
<dbReference type="Proteomes" id="UP000655208">
    <property type="component" value="Unassembled WGS sequence"/>
</dbReference>
<evidence type="ECO:0000256" key="2">
    <source>
        <dbReference type="SAM" id="Phobius"/>
    </source>
</evidence>
<dbReference type="GO" id="GO:0004519">
    <property type="term" value="F:endonuclease activity"/>
    <property type="evidence" value="ECO:0007669"/>
    <property type="project" value="UniProtKB-KW"/>
</dbReference>
<dbReference type="AlphaFoldDB" id="A0A917W9D7"/>
<evidence type="ECO:0000256" key="1">
    <source>
        <dbReference type="SAM" id="MobiDB-lite"/>
    </source>
</evidence>
<keyword evidence="4" id="KW-0540">Nuclease</keyword>
<dbReference type="Gene3D" id="3.60.10.10">
    <property type="entry name" value="Endonuclease/exonuclease/phosphatase"/>
    <property type="match status" value="1"/>
</dbReference>
<feature type="transmembrane region" description="Helical" evidence="2">
    <location>
        <begin position="29"/>
        <end position="51"/>
    </location>
</feature>
<dbReference type="InterPro" id="IPR005135">
    <property type="entry name" value="Endo/exonuclease/phosphatase"/>
</dbReference>
<sequence>MAADTSDPAGTLVLPAPPPAPRTSRAARIAAWVLLVPVLAVAAATVDPAALGLSTTPGFLHLVPFRLAAGIGALAVGLVFAAALLLPRPTRPWIRATAAAVMVAVGLAHGGIAVSRGWSGADLPGRADVTVVSFNTLLGEADPAAIAGLVAGAGGQMVALPETTRRRAQQVVDRLAADSLHFQLFTGSDGPGAGQTTSLLLRSDLGAYRQVEAPFMLLGAVRAVPVSGRGPTLVAVHPGSPTPDIGYDHWAQYVATAVAQCTGTSDAVVAGDFNATVDHAPMTDLGRCRDAATEAGRGAEGTWPSTAPAPFAAPIDHVLVDGSRFRVLGTRTVHIPGSDHRALIARLQVTGG</sequence>
<keyword evidence="2" id="KW-1133">Transmembrane helix</keyword>
<evidence type="ECO:0000259" key="3">
    <source>
        <dbReference type="Pfam" id="PF03372"/>
    </source>
</evidence>
<protein>
    <submittedName>
        <fullName evidence="4">Endonuclease</fullName>
    </submittedName>
</protein>
<name>A0A917W9D7_9ACTN</name>
<accession>A0A917W9D7</accession>
<feature type="transmembrane region" description="Helical" evidence="2">
    <location>
        <begin position="93"/>
        <end position="114"/>
    </location>
</feature>
<comment type="caution">
    <text evidence="4">The sequence shown here is derived from an EMBL/GenBank/DDBJ whole genome shotgun (WGS) entry which is preliminary data.</text>
</comment>
<feature type="region of interest" description="Disordered" evidence="1">
    <location>
        <begin position="1"/>
        <end position="20"/>
    </location>
</feature>
<dbReference type="SUPFAM" id="SSF56219">
    <property type="entry name" value="DNase I-like"/>
    <property type="match status" value="1"/>
</dbReference>
<dbReference type="RefSeq" id="WP_188939623.1">
    <property type="nucleotide sequence ID" value="NZ_BMNA01000001.1"/>
</dbReference>
<dbReference type="Pfam" id="PF03372">
    <property type="entry name" value="Exo_endo_phos"/>
    <property type="match status" value="1"/>
</dbReference>
<evidence type="ECO:0000313" key="4">
    <source>
        <dbReference type="EMBL" id="GGL85650.1"/>
    </source>
</evidence>
<proteinExistence type="predicted"/>
<keyword evidence="4" id="KW-0378">Hydrolase</keyword>